<comment type="caution">
    <text evidence="3">The sequence shown here is derived from an EMBL/GenBank/DDBJ whole genome shotgun (WGS) entry which is preliminary data.</text>
</comment>
<dbReference type="InterPro" id="IPR000477">
    <property type="entry name" value="RT_dom"/>
</dbReference>
<dbReference type="PANTHER" id="PTHR47027">
    <property type="entry name" value="REVERSE TRANSCRIPTASE DOMAIN-CONTAINING PROTEIN"/>
    <property type="match status" value="1"/>
</dbReference>
<evidence type="ECO:0000259" key="2">
    <source>
        <dbReference type="PROSITE" id="PS50878"/>
    </source>
</evidence>
<protein>
    <recommendedName>
        <fullName evidence="2">Reverse transcriptase domain-containing protein</fullName>
    </recommendedName>
</protein>
<dbReference type="SUPFAM" id="SSF56672">
    <property type="entry name" value="DNA/RNA polymerases"/>
    <property type="match status" value="1"/>
</dbReference>
<proteinExistence type="predicted"/>
<keyword evidence="1" id="KW-0812">Transmembrane</keyword>
<feature type="domain" description="Reverse transcriptase" evidence="2">
    <location>
        <begin position="1"/>
        <end position="142"/>
    </location>
</feature>
<dbReference type="AlphaFoldDB" id="A0AAD3NDL5"/>
<keyword evidence="1" id="KW-1133">Transmembrane helix</keyword>
<keyword evidence="1" id="KW-0472">Membrane</keyword>
<accession>A0AAD3NDL5</accession>
<feature type="transmembrane region" description="Helical" evidence="1">
    <location>
        <begin position="163"/>
        <end position="187"/>
    </location>
</feature>
<dbReference type="Pfam" id="PF00078">
    <property type="entry name" value="RVT_1"/>
    <property type="match status" value="1"/>
</dbReference>
<dbReference type="EMBL" id="BRZM01000486">
    <property type="protein sequence ID" value="GLD71006.1"/>
    <property type="molecule type" value="Genomic_DNA"/>
</dbReference>
<organism evidence="3 4">
    <name type="scientific">Lates japonicus</name>
    <name type="common">Japanese lates</name>
    <dbReference type="NCBI Taxonomy" id="270547"/>
    <lineage>
        <taxon>Eukaryota</taxon>
        <taxon>Metazoa</taxon>
        <taxon>Chordata</taxon>
        <taxon>Craniata</taxon>
        <taxon>Vertebrata</taxon>
        <taxon>Euteleostomi</taxon>
        <taxon>Actinopterygii</taxon>
        <taxon>Neopterygii</taxon>
        <taxon>Teleostei</taxon>
        <taxon>Neoteleostei</taxon>
        <taxon>Acanthomorphata</taxon>
        <taxon>Carangaria</taxon>
        <taxon>Carangaria incertae sedis</taxon>
        <taxon>Centropomidae</taxon>
        <taxon>Lates</taxon>
    </lineage>
</organism>
<dbReference type="PANTHER" id="PTHR47027:SF20">
    <property type="entry name" value="REVERSE TRANSCRIPTASE-LIKE PROTEIN WITH RNA-DIRECTED DNA POLYMERASE DOMAIN"/>
    <property type="match status" value="1"/>
</dbReference>
<dbReference type="Proteomes" id="UP001279410">
    <property type="component" value="Unassembled WGS sequence"/>
</dbReference>
<evidence type="ECO:0000313" key="3">
    <source>
        <dbReference type="EMBL" id="GLD71006.1"/>
    </source>
</evidence>
<sequence length="228" mass="25302">MSDAYDDCTTVLRTKHGDTDRIHSKVGVKQGDPLSPLLFNLALDPLLYMLEDKGVGFKVGDQSLTALAFADDLVLLSDSYKGMERNLQILEIFSGLTGLKVSRDSDEEWTHLSSREVDPSSLGTRTRGLIQEDRRGFWGTRFEGGSFVYTPASRCSSQTGSHFLISILQFNLLNFLFCPLLMMLLCYKTALMVRRKRHGSGKVVLNRSLACGSTLMAGRSAPALSFMF</sequence>
<dbReference type="PROSITE" id="PS50878">
    <property type="entry name" value="RT_POL"/>
    <property type="match status" value="1"/>
</dbReference>
<reference evidence="3" key="1">
    <citation type="submission" date="2022-08" db="EMBL/GenBank/DDBJ databases">
        <title>Genome sequencing of akame (Lates japonicus).</title>
        <authorList>
            <person name="Hashiguchi Y."/>
            <person name="Takahashi H."/>
        </authorList>
    </citation>
    <scope>NUCLEOTIDE SEQUENCE</scope>
    <source>
        <strain evidence="3">Kochi</strain>
    </source>
</reference>
<name>A0AAD3NDL5_LATJO</name>
<evidence type="ECO:0000256" key="1">
    <source>
        <dbReference type="SAM" id="Phobius"/>
    </source>
</evidence>
<dbReference type="InterPro" id="IPR043502">
    <property type="entry name" value="DNA/RNA_pol_sf"/>
</dbReference>
<keyword evidence="4" id="KW-1185">Reference proteome</keyword>
<gene>
    <name evidence="3" type="ORF">AKAME5_002232600</name>
</gene>
<evidence type="ECO:0000313" key="4">
    <source>
        <dbReference type="Proteomes" id="UP001279410"/>
    </source>
</evidence>